<comment type="caution">
    <text evidence="2">The sequence shown here is derived from an EMBL/GenBank/DDBJ whole genome shotgun (WGS) entry which is preliminary data.</text>
</comment>
<accession>A0A4Q2U6K6</accession>
<reference evidence="2 3" key="2">
    <citation type="submission" date="2019-02" db="EMBL/GenBank/DDBJ databases">
        <title>'Lichenibacterium ramalinii' gen. nov. sp. nov., 'Lichenibacterium minor' gen. nov. sp. nov.</title>
        <authorList>
            <person name="Pankratov T."/>
        </authorList>
    </citation>
    <scope>NUCLEOTIDE SEQUENCE [LARGE SCALE GENOMIC DNA]</scope>
    <source>
        <strain evidence="2 3">RmlP026</strain>
    </source>
</reference>
<proteinExistence type="predicted"/>
<keyword evidence="1" id="KW-0812">Transmembrane</keyword>
<sequence>MSNPLQDLVAFLTANTGDFNALGAAKYVVVLTFYALMVCSVILLAVNLRQDRAQRSGTLLWFWAVRVLVGCLWFQGMLWTLPFGTQNVLSSWTQQVAGRAAVPQLASFVGDVVVPHFSLFDPLAFLVAFGFATAFILGLFVRVAGIGSMIVALALWVGLYGQRPGDPAEWPWSYVFLALLGGTLATVAAGRAMGADAWIRRNVPSVRDRRVAGWPLRILT</sequence>
<feature type="transmembrane region" description="Helical" evidence="1">
    <location>
        <begin position="27"/>
        <end position="48"/>
    </location>
</feature>
<keyword evidence="3" id="KW-1185">Reference proteome</keyword>
<dbReference type="AlphaFoldDB" id="A0A4Q2U6K6"/>
<organism evidence="2 3">
    <name type="scientific">Lichenibacterium minor</name>
    <dbReference type="NCBI Taxonomy" id="2316528"/>
    <lineage>
        <taxon>Bacteria</taxon>
        <taxon>Pseudomonadati</taxon>
        <taxon>Pseudomonadota</taxon>
        <taxon>Alphaproteobacteria</taxon>
        <taxon>Hyphomicrobiales</taxon>
        <taxon>Lichenihabitantaceae</taxon>
        <taxon>Lichenibacterium</taxon>
    </lineage>
</organism>
<feature type="transmembrane region" description="Helical" evidence="1">
    <location>
        <begin position="139"/>
        <end position="160"/>
    </location>
</feature>
<reference evidence="2 3" key="1">
    <citation type="submission" date="2018-12" db="EMBL/GenBank/DDBJ databases">
        <authorList>
            <person name="Grouzdev D.S."/>
            <person name="Krutkina M.S."/>
        </authorList>
    </citation>
    <scope>NUCLEOTIDE SEQUENCE [LARGE SCALE GENOMIC DNA]</scope>
    <source>
        <strain evidence="2 3">RmlP026</strain>
    </source>
</reference>
<dbReference type="RefSeq" id="WP_129226479.1">
    <property type="nucleotide sequence ID" value="NZ_QYBB01000010.1"/>
</dbReference>
<keyword evidence="1" id="KW-1133">Transmembrane helix</keyword>
<dbReference type="EMBL" id="QYBB01000010">
    <property type="protein sequence ID" value="RYC31970.1"/>
    <property type="molecule type" value="Genomic_DNA"/>
</dbReference>
<protein>
    <submittedName>
        <fullName evidence="2">DoxX family protein</fullName>
    </submittedName>
</protein>
<evidence type="ECO:0000313" key="3">
    <source>
        <dbReference type="Proteomes" id="UP000290759"/>
    </source>
</evidence>
<feature type="transmembrane region" description="Helical" evidence="1">
    <location>
        <begin position="172"/>
        <end position="192"/>
    </location>
</feature>
<dbReference type="OrthoDB" id="8218504at2"/>
<keyword evidence="1" id="KW-0472">Membrane</keyword>
<gene>
    <name evidence="2" type="ORF">D3273_11130</name>
</gene>
<evidence type="ECO:0000313" key="2">
    <source>
        <dbReference type="EMBL" id="RYC31970.1"/>
    </source>
</evidence>
<feature type="transmembrane region" description="Helical" evidence="1">
    <location>
        <begin position="113"/>
        <end position="132"/>
    </location>
</feature>
<dbReference type="Proteomes" id="UP000290759">
    <property type="component" value="Unassembled WGS sequence"/>
</dbReference>
<evidence type="ECO:0000256" key="1">
    <source>
        <dbReference type="SAM" id="Phobius"/>
    </source>
</evidence>
<feature type="transmembrane region" description="Helical" evidence="1">
    <location>
        <begin position="60"/>
        <end position="81"/>
    </location>
</feature>
<name>A0A4Q2U6K6_9HYPH</name>